<gene>
    <name evidence="6" type="ORF">ATORI0001_1409</name>
</gene>
<comment type="caution">
    <text evidence="6">The sequence shown here is derived from an EMBL/GenBank/DDBJ whole genome shotgun (WGS) entry which is preliminary data.</text>
</comment>
<dbReference type="PANTHER" id="PTHR30514:SF1">
    <property type="entry name" value="HTH-TYPE TRANSCRIPTIONAL REGULATOR HEXR-RELATED"/>
    <property type="match status" value="1"/>
</dbReference>
<feature type="domain" description="SIS" evidence="5">
    <location>
        <begin position="124"/>
        <end position="264"/>
    </location>
</feature>
<feature type="domain" description="HTH rpiR-type" evidence="4">
    <location>
        <begin position="4"/>
        <end position="80"/>
    </location>
</feature>
<dbReference type="InterPro" id="IPR047640">
    <property type="entry name" value="RpiR-like"/>
</dbReference>
<dbReference type="Gene3D" id="1.10.10.10">
    <property type="entry name" value="Winged helix-like DNA-binding domain superfamily/Winged helix DNA-binding domain"/>
    <property type="match status" value="1"/>
</dbReference>
<keyword evidence="1" id="KW-0805">Transcription regulation</keyword>
<dbReference type="SUPFAM" id="SSF46689">
    <property type="entry name" value="Homeodomain-like"/>
    <property type="match status" value="1"/>
</dbReference>
<keyword evidence="2" id="KW-0238">DNA-binding</keyword>
<dbReference type="InterPro" id="IPR001347">
    <property type="entry name" value="SIS_dom"/>
</dbReference>
<dbReference type="InterPro" id="IPR009057">
    <property type="entry name" value="Homeodomain-like_sf"/>
</dbReference>
<dbReference type="GO" id="GO:0097367">
    <property type="term" value="F:carbohydrate derivative binding"/>
    <property type="evidence" value="ECO:0007669"/>
    <property type="project" value="InterPro"/>
</dbReference>
<dbReference type="PANTHER" id="PTHR30514">
    <property type="entry name" value="GLUCOKINASE"/>
    <property type="match status" value="1"/>
</dbReference>
<keyword evidence="3" id="KW-0804">Transcription</keyword>
<dbReference type="InterPro" id="IPR036388">
    <property type="entry name" value="WH-like_DNA-bd_sf"/>
</dbReference>
<evidence type="ECO:0000259" key="4">
    <source>
        <dbReference type="PROSITE" id="PS51071"/>
    </source>
</evidence>
<evidence type="ECO:0000256" key="2">
    <source>
        <dbReference type="ARBA" id="ARBA00023125"/>
    </source>
</evidence>
<evidence type="ECO:0000259" key="5">
    <source>
        <dbReference type="PROSITE" id="PS51464"/>
    </source>
</evidence>
<dbReference type="SUPFAM" id="SSF53697">
    <property type="entry name" value="SIS domain"/>
    <property type="match status" value="1"/>
</dbReference>
<dbReference type="EMBL" id="ACFE01000002">
    <property type="protein sequence ID" value="EEE17506.1"/>
    <property type="molecule type" value="Genomic_DNA"/>
</dbReference>
<dbReference type="InterPro" id="IPR046348">
    <property type="entry name" value="SIS_dom_sf"/>
</dbReference>
<dbReference type="GO" id="GO:0003677">
    <property type="term" value="F:DNA binding"/>
    <property type="evidence" value="ECO:0007669"/>
    <property type="project" value="UniProtKB-KW"/>
</dbReference>
<accession>B9CM70</accession>
<dbReference type="RefSeq" id="WP_003149471.1">
    <property type="nucleotide sequence ID" value="NZ_ACFE01000002.1"/>
</dbReference>
<dbReference type="GO" id="GO:1901135">
    <property type="term" value="P:carbohydrate derivative metabolic process"/>
    <property type="evidence" value="ECO:0007669"/>
    <property type="project" value="InterPro"/>
</dbReference>
<evidence type="ECO:0000313" key="6">
    <source>
        <dbReference type="EMBL" id="EEE17506.1"/>
    </source>
</evidence>
<organism evidence="6 7">
    <name type="scientific">Lancefieldella rimae (strain ATCC 49626 / DSM 7090 / CCUG 31168 / NBRC 15546 / VPI D140H-11A)</name>
    <name type="common">Atopobium rimae</name>
    <dbReference type="NCBI Taxonomy" id="553184"/>
    <lineage>
        <taxon>Bacteria</taxon>
        <taxon>Bacillati</taxon>
        <taxon>Actinomycetota</taxon>
        <taxon>Coriobacteriia</taxon>
        <taxon>Coriobacteriales</taxon>
        <taxon>Atopobiaceae</taxon>
        <taxon>Lancefieldella</taxon>
    </lineage>
</organism>
<dbReference type="Pfam" id="PF01380">
    <property type="entry name" value="SIS"/>
    <property type="match status" value="1"/>
</dbReference>
<dbReference type="Pfam" id="PF01418">
    <property type="entry name" value="HTH_6"/>
    <property type="match status" value="1"/>
</dbReference>
<dbReference type="eggNOG" id="COG1737">
    <property type="taxonomic scope" value="Bacteria"/>
</dbReference>
<dbReference type="AlphaFoldDB" id="B9CM70"/>
<dbReference type="GO" id="GO:0003700">
    <property type="term" value="F:DNA-binding transcription factor activity"/>
    <property type="evidence" value="ECO:0007669"/>
    <property type="project" value="InterPro"/>
</dbReference>
<dbReference type="InterPro" id="IPR035472">
    <property type="entry name" value="RpiR-like_SIS"/>
</dbReference>
<dbReference type="PROSITE" id="PS51071">
    <property type="entry name" value="HTH_RPIR"/>
    <property type="match status" value="1"/>
</dbReference>
<proteinExistence type="predicted"/>
<evidence type="ECO:0000256" key="1">
    <source>
        <dbReference type="ARBA" id="ARBA00023015"/>
    </source>
</evidence>
<dbReference type="PROSITE" id="PS51464">
    <property type="entry name" value="SIS"/>
    <property type="match status" value="1"/>
</dbReference>
<protein>
    <submittedName>
        <fullName evidence="6">Transcriptional regulator, RpiR family</fullName>
    </submittedName>
</protein>
<evidence type="ECO:0000256" key="3">
    <source>
        <dbReference type="ARBA" id="ARBA00023163"/>
    </source>
</evidence>
<dbReference type="GeneID" id="84904597"/>
<name>B9CM70_LANR4</name>
<dbReference type="CDD" id="cd05013">
    <property type="entry name" value="SIS_RpiR"/>
    <property type="match status" value="1"/>
</dbReference>
<dbReference type="Proteomes" id="UP000004070">
    <property type="component" value="Unassembled WGS sequence"/>
</dbReference>
<evidence type="ECO:0000313" key="7">
    <source>
        <dbReference type="Proteomes" id="UP000004070"/>
    </source>
</evidence>
<dbReference type="InterPro" id="IPR000281">
    <property type="entry name" value="HTH_RpiR"/>
</dbReference>
<dbReference type="STRING" id="1383.IV60_GL000803"/>
<reference evidence="6 7" key="1">
    <citation type="submission" date="2009-01" db="EMBL/GenBank/DDBJ databases">
        <authorList>
            <person name="Madupu R."/>
            <person name="Sebastian Y."/>
            <person name="Durkin A.S."/>
            <person name="Torralba M."/>
            <person name="Methe B."/>
            <person name="Sutton G.G."/>
            <person name="Strausberg R.L."/>
            <person name="Nelson K.E."/>
        </authorList>
    </citation>
    <scope>NUCLEOTIDE SEQUENCE [LARGE SCALE GENOMIC DNA]</scope>
    <source>
        <strain evidence="6 7">ATCC 49626</strain>
    </source>
</reference>
<dbReference type="Gene3D" id="3.40.50.10490">
    <property type="entry name" value="Glucose-6-phosphate isomerase like protein, domain 1"/>
    <property type="match status" value="1"/>
</dbReference>
<sequence length="283" mass="31219">MASQTIRVRVRALESSLSDKERQLAEFLLADPHKASKMTISQIAQTLGMADSTVFKFTQKLGFEGFRDFRGELAAEGFDPEVSIHEHITHKSTPKQMAETVFESSIRSLTDTKELFSEQDIIHAAKLIEDCYQLTFYGMGGSSVVAADAYHKFLRTPKRVAYDADFHLQLMRASRSNGDDCALLVSHSGRCIQTIQIAEKLREVGASTIVITSNPSSPLTALADACLVTIAEETAYRSESLASRISQLALVDALYTIVMFSDENAASRSLKEVREVISATRKA</sequence>